<dbReference type="GO" id="GO:0003700">
    <property type="term" value="F:DNA-binding transcription factor activity"/>
    <property type="evidence" value="ECO:0007669"/>
    <property type="project" value="InterPro"/>
</dbReference>
<dbReference type="InterPro" id="IPR036390">
    <property type="entry name" value="WH_DNA-bd_sf"/>
</dbReference>
<accession>A0A4U1C3J9</accession>
<evidence type="ECO:0000313" key="3">
    <source>
        <dbReference type="EMBL" id="TKB99691.1"/>
    </source>
</evidence>
<dbReference type="PANTHER" id="PTHR33202:SF22">
    <property type="entry name" value="HYDROGEN PEROXIDE SENSITIVE REPRESSOR"/>
    <property type="match status" value="1"/>
</dbReference>
<name>A0A4U1C3J9_9SPHI</name>
<dbReference type="OrthoDB" id="594893at2"/>
<dbReference type="RefSeq" id="WP_136877384.1">
    <property type="nucleotide sequence ID" value="NZ_SWBO01000006.1"/>
</dbReference>
<dbReference type="GO" id="GO:0000976">
    <property type="term" value="F:transcription cis-regulatory region binding"/>
    <property type="evidence" value="ECO:0007669"/>
    <property type="project" value="TreeGrafter"/>
</dbReference>
<organism evidence="3 4">
    <name type="scientific">Pedobacter cryotolerans</name>
    <dbReference type="NCBI Taxonomy" id="2571270"/>
    <lineage>
        <taxon>Bacteria</taxon>
        <taxon>Pseudomonadati</taxon>
        <taxon>Bacteroidota</taxon>
        <taxon>Sphingobacteriia</taxon>
        <taxon>Sphingobacteriales</taxon>
        <taxon>Sphingobacteriaceae</taxon>
        <taxon>Pedobacter</taxon>
    </lineage>
</organism>
<evidence type="ECO:0000313" key="4">
    <source>
        <dbReference type="Proteomes" id="UP000310477"/>
    </source>
</evidence>
<dbReference type="EMBL" id="SWBO01000006">
    <property type="protein sequence ID" value="TKB99691.1"/>
    <property type="molecule type" value="Genomic_DNA"/>
</dbReference>
<keyword evidence="1" id="KW-0479">Metal-binding</keyword>
<feature type="binding site" evidence="2">
    <location>
        <position position="87"/>
    </location>
    <ligand>
        <name>Fe cation</name>
        <dbReference type="ChEBI" id="CHEBI:24875"/>
    </ligand>
</feature>
<proteinExistence type="predicted"/>
<dbReference type="Gene3D" id="1.10.10.10">
    <property type="entry name" value="Winged helix-like DNA-binding domain superfamily/Winged helix DNA-binding domain"/>
    <property type="match status" value="1"/>
</dbReference>
<comment type="cofactor">
    <cofactor evidence="2">
        <name>Mn(2+)</name>
        <dbReference type="ChEBI" id="CHEBI:29035"/>
    </cofactor>
    <cofactor evidence="2">
        <name>Fe(2+)</name>
        <dbReference type="ChEBI" id="CHEBI:29033"/>
    </cofactor>
    <text evidence="2">Binds 1 Mn(2+) or Fe(2+) ion per subunit.</text>
</comment>
<keyword evidence="1" id="KW-0862">Zinc</keyword>
<evidence type="ECO:0000256" key="2">
    <source>
        <dbReference type="PIRSR" id="PIRSR602481-2"/>
    </source>
</evidence>
<keyword evidence="4" id="KW-1185">Reference proteome</keyword>
<dbReference type="AlphaFoldDB" id="A0A4U1C3J9"/>
<dbReference type="InterPro" id="IPR002481">
    <property type="entry name" value="FUR"/>
</dbReference>
<feature type="binding site" evidence="1">
    <location>
        <position position="96"/>
    </location>
    <ligand>
        <name>Zn(2+)</name>
        <dbReference type="ChEBI" id="CHEBI:29105"/>
    </ligand>
</feature>
<dbReference type="InterPro" id="IPR036388">
    <property type="entry name" value="WH-like_DNA-bd_sf"/>
</dbReference>
<protein>
    <submittedName>
        <fullName evidence="3">Transcriptional repressor</fullName>
    </submittedName>
</protein>
<dbReference type="GO" id="GO:0008270">
    <property type="term" value="F:zinc ion binding"/>
    <property type="evidence" value="ECO:0007669"/>
    <property type="project" value="TreeGrafter"/>
</dbReference>
<sequence>MEPKDILTASNLKQTKPRLMVLDQIIGRNSAISQPELEKKLGKEVDRVTLYRTLSTFEEKGILHKIIDNAGTANFAICQSNCSSHHHHDEHLHFNCNQCKKVYCLDIKIPTTTIPANFTMESIQLLAHGICENCNTKA</sequence>
<comment type="cofactor">
    <cofactor evidence="1">
        <name>Zn(2+)</name>
        <dbReference type="ChEBI" id="CHEBI:29105"/>
    </cofactor>
    <text evidence="1">Binds 1 zinc ion per subunit.</text>
</comment>
<dbReference type="GO" id="GO:1900376">
    <property type="term" value="P:regulation of secondary metabolite biosynthetic process"/>
    <property type="evidence" value="ECO:0007669"/>
    <property type="project" value="TreeGrafter"/>
</dbReference>
<feature type="binding site" evidence="1">
    <location>
        <position position="131"/>
    </location>
    <ligand>
        <name>Zn(2+)</name>
        <dbReference type="ChEBI" id="CHEBI:29105"/>
    </ligand>
</feature>
<evidence type="ECO:0000256" key="1">
    <source>
        <dbReference type="PIRSR" id="PIRSR602481-1"/>
    </source>
</evidence>
<feature type="binding site" evidence="1">
    <location>
        <position position="134"/>
    </location>
    <ligand>
        <name>Zn(2+)</name>
        <dbReference type="ChEBI" id="CHEBI:29105"/>
    </ligand>
</feature>
<gene>
    <name evidence="3" type="ORF">FA045_12350</name>
</gene>
<reference evidence="3 4" key="1">
    <citation type="submission" date="2019-04" db="EMBL/GenBank/DDBJ databases">
        <title>Pedobacter sp. AR-2-6 sp. nov., isolated from Arctic soil.</title>
        <authorList>
            <person name="Dahal R.H."/>
            <person name="Kim D.-U."/>
        </authorList>
    </citation>
    <scope>NUCLEOTIDE SEQUENCE [LARGE SCALE GENOMIC DNA]</scope>
    <source>
        <strain evidence="3 4">AR-2-6</strain>
    </source>
</reference>
<dbReference type="PANTHER" id="PTHR33202">
    <property type="entry name" value="ZINC UPTAKE REGULATION PROTEIN"/>
    <property type="match status" value="1"/>
</dbReference>
<comment type="caution">
    <text evidence="3">The sequence shown here is derived from an EMBL/GenBank/DDBJ whole genome shotgun (WGS) entry which is preliminary data.</text>
</comment>
<dbReference type="GO" id="GO:0045892">
    <property type="term" value="P:negative regulation of DNA-templated transcription"/>
    <property type="evidence" value="ECO:0007669"/>
    <property type="project" value="TreeGrafter"/>
</dbReference>
<keyword evidence="2" id="KW-0408">Iron</keyword>
<feature type="binding site" evidence="2">
    <location>
        <position position="89"/>
    </location>
    <ligand>
        <name>Fe cation</name>
        <dbReference type="ChEBI" id="CHEBI:24875"/>
    </ligand>
</feature>
<dbReference type="SUPFAM" id="SSF46785">
    <property type="entry name" value="Winged helix' DNA-binding domain"/>
    <property type="match status" value="1"/>
</dbReference>
<dbReference type="Pfam" id="PF01475">
    <property type="entry name" value="FUR"/>
    <property type="match status" value="1"/>
</dbReference>
<dbReference type="Proteomes" id="UP000310477">
    <property type="component" value="Unassembled WGS sequence"/>
</dbReference>